<sequence>MESNLEKFSNIVDKHHKKIIFIWIAIFLISIPIAVHLFSIVSYNVTGSSSGSTDSGSNNLQLIVSVSNNSFSNSTKAFFENISNNFEYNNITSLYSIEYNLINSSYYSIKKNAETALNAAYSKYNLTPQTIPKALNDTLISKIANEIKNQLNNSNVIEHNSSYEFIVGIIKGYYNSSPLYVINNYNYTNYPIIPSNNDTVTLINYNHTTMISTVKNSNYSFVETYINKFSKDYGVTAYVTGSSGLSSNIESETNFGTLLAIAIGVLMVVIITGLIFKSPIAAFVPLIIYSVDITIAFSVFYIIYHIILNSTVSFFDPALAAILMLGISTDYLVYMLYRFKQELKDNHRESVKVSLRGAGAAILVSGTTVVLAYSILSGFNLAFLGSTGILDSTGVIIVLLSAITFMPAILISLGKKVFYPNFKNGFSFENLFSRLAHFDYKNRYFIISIFVIIIAIFAYFFIVYQPGLNFIGLLPNSNSKTAFYLATNNFKFDPIDPLIITITNTKNLNQTAIYNSIASINGVKYVKLTNENNSLQILTYLKPLGFSTPALNDYNNINDYLEKSHVNYNISGLQVFLGSAVKNMNGSVPFLILSLGVMIFVV</sequence>
<evidence type="ECO:0000256" key="4">
    <source>
        <dbReference type="ARBA" id="ARBA00022692"/>
    </source>
</evidence>
<evidence type="ECO:0000256" key="6">
    <source>
        <dbReference type="ARBA" id="ARBA00023136"/>
    </source>
</evidence>
<evidence type="ECO:0000256" key="2">
    <source>
        <dbReference type="ARBA" id="ARBA00010157"/>
    </source>
</evidence>
<feature type="transmembrane region" description="Helical" evidence="7">
    <location>
        <begin position="358"/>
        <end position="383"/>
    </location>
</feature>
<reference evidence="9 10" key="1">
    <citation type="journal article" date="2010" name="Proc. Natl. Acad. Sci. U.S.A.">
        <title>Enigmatic, ultrasmall, uncultivated Archaea.</title>
        <authorList>
            <person name="Baker B.J."/>
            <person name="Comolli L.R."/>
            <person name="Dick G.J."/>
            <person name="Hauser L.J."/>
            <person name="Hyatt D."/>
            <person name="Dill B.D."/>
            <person name="Land M.L."/>
            <person name="Verberkmoes N.C."/>
            <person name="Hettich R.L."/>
            <person name="Banfield J.F."/>
        </authorList>
    </citation>
    <scope>NUCLEOTIDE SEQUENCE [LARGE SCALE GENOMIC DNA]</scope>
</reference>
<evidence type="ECO:0000256" key="3">
    <source>
        <dbReference type="ARBA" id="ARBA00022475"/>
    </source>
</evidence>
<feature type="transmembrane region" description="Helical" evidence="7">
    <location>
        <begin position="283"/>
        <end position="307"/>
    </location>
</feature>
<dbReference type="InterPro" id="IPR050545">
    <property type="entry name" value="Mycobact_MmpL"/>
</dbReference>
<dbReference type="PANTHER" id="PTHR33406">
    <property type="entry name" value="MEMBRANE PROTEIN MJ1562-RELATED"/>
    <property type="match status" value="1"/>
</dbReference>
<dbReference type="SUPFAM" id="SSF82866">
    <property type="entry name" value="Multidrug efflux transporter AcrB transmembrane domain"/>
    <property type="match status" value="1"/>
</dbReference>
<organism evidence="9 10">
    <name type="scientific">Candidatus Parvarchaeum acidiphilum ARMAN-4</name>
    <dbReference type="NCBI Taxonomy" id="662760"/>
    <lineage>
        <taxon>Archaea</taxon>
        <taxon>Candidatus Parvarchaeota</taxon>
        <taxon>Candidatus Parvarchaeum</taxon>
    </lineage>
</organism>
<evidence type="ECO:0000256" key="7">
    <source>
        <dbReference type="SAM" id="Phobius"/>
    </source>
</evidence>
<comment type="similarity">
    <text evidence="2">Belongs to the resistance-nodulation-cell division (RND) (TC 2.A.6) family. MmpL subfamily.</text>
</comment>
<feature type="transmembrane region" description="Helical" evidence="7">
    <location>
        <begin position="444"/>
        <end position="464"/>
    </location>
</feature>
<feature type="transmembrane region" description="Helical" evidence="7">
    <location>
        <begin position="20"/>
        <end position="43"/>
    </location>
</feature>
<dbReference type="PANTHER" id="PTHR33406:SF6">
    <property type="entry name" value="MEMBRANE PROTEIN YDGH-RELATED"/>
    <property type="match status" value="1"/>
</dbReference>
<dbReference type="InterPro" id="IPR004869">
    <property type="entry name" value="MMPL_dom"/>
</dbReference>
<evidence type="ECO:0000313" key="9">
    <source>
        <dbReference type="EMBL" id="EEZ92446.1"/>
    </source>
</evidence>
<dbReference type="Gene3D" id="1.20.1640.10">
    <property type="entry name" value="Multidrug efflux transporter AcrB transmembrane domain"/>
    <property type="match status" value="1"/>
</dbReference>
<dbReference type="GO" id="GO:0005886">
    <property type="term" value="C:plasma membrane"/>
    <property type="evidence" value="ECO:0007669"/>
    <property type="project" value="UniProtKB-SubCell"/>
</dbReference>
<protein>
    <submittedName>
        <fullName evidence="9">Drug exporter of the RND superfamily-like protein</fullName>
    </submittedName>
</protein>
<feature type="domain" description="Membrane transport protein MMPL" evidence="8">
    <location>
        <begin position="198"/>
        <end position="419"/>
    </location>
</feature>
<name>D2EGR8_PARA4</name>
<gene>
    <name evidence="9" type="ORF">BJBARM4_0970</name>
</gene>
<evidence type="ECO:0000313" key="10">
    <source>
        <dbReference type="Proteomes" id="UP000009375"/>
    </source>
</evidence>
<feature type="transmembrane region" description="Helical" evidence="7">
    <location>
        <begin position="255"/>
        <end position="276"/>
    </location>
</feature>
<keyword evidence="5 7" id="KW-1133">Transmembrane helix</keyword>
<comment type="subcellular location">
    <subcellularLocation>
        <location evidence="1">Cell membrane</location>
        <topology evidence="1">Multi-pass membrane protein</topology>
    </subcellularLocation>
</comment>
<feature type="transmembrane region" description="Helical" evidence="7">
    <location>
        <begin position="319"/>
        <end position="337"/>
    </location>
</feature>
<dbReference type="Proteomes" id="UP000009375">
    <property type="component" value="Unassembled WGS sequence"/>
</dbReference>
<evidence type="ECO:0000256" key="1">
    <source>
        <dbReference type="ARBA" id="ARBA00004651"/>
    </source>
</evidence>
<dbReference type="AlphaFoldDB" id="D2EGR8"/>
<keyword evidence="4 7" id="KW-0812">Transmembrane</keyword>
<keyword evidence="6 7" id="KW-0472">Membrane</keyword>
<feature type="transmembrane region" description="Helical" evidence="7">
    <location>
        <begin position="395"/>
        <end position="413"/>
    </location>
</feature>
<evidence type="ECO:0000256" key="5">
    <source>
        <dbReference type="ARBA" id="ARBA00022989"/>
    </source>
</evidence>
<proteinExistence type="inferred from homology"/>
<accession>D2EGR8</accession>
<keyword evidence="3" id="KW-1003">Cell membrane</keyword>
<dbReference type="EMBL" id="GG730078">
    <property type="protein sequence ID" value="EEZ92446.1"/>
    <property type="molecule type" value="Genomic_DNA"/>
</dbReference>
<dbReference type="Pfam" id="PF03176">
    <property type="entry name" value="MMPL"/>
    <property type="match status" value="1"/>
</dbReference>
<evidence type="ECO:0000259" key="8">
    <source>
        <dbReference type="Pfam" id="PF03176"/>
    </source>
</evidence>